<dbReference type="InterPro" id="IPR000719">
    <property type="entry name" value="Prot_kinase_dom"/>
</dbReference>
<dbReference type="Pfam" id="PF00069">
    <property type="entry name" value="Pkinase"/>
    <property type="match status" value="1"/>
</dbReference>
<evidence type="ECO:0000313" key="3">
    <source>
        <dbReference type="EMBL" id="RAL60141.1"/>
    </source>
</evidence>
<dbReference type="PROSITE" id="PS50011">
    <property type="entry name" value="PROTEIN_KINASE_DOM"/>
    <property type="match status" value="1"/>
</dbReference>
<dbReference type="PANTHER" id="PTHR24347">
    <property type="entry name" value="SERINE/THREONINE-PROTEIN KINASE"/>
    <property type="match status" value="1"/>
</dbReference>
<dbReference type="Gene3D" id="2.60.200.20">
    <property type="match status" value="1"/>
</dbReference>
<dbReference type="SUPFAM" id="SSF49879">
    <property type="entry name" value="SMAD/FHA domain"/>
    <property type="match status" value="1"/>
</dbReference>
<reference evidence="3 4" key="1">
    <citation type="submission" date="2018-06" db="EMBL/GenBank/DDBJ databases">
        <title>Genome Sequence of the Brown Rot Fungal Pathogen Monilinia fructigena.</title>
        <authorList>
            <person name="Landi L."/>
            <person name="De Miccolis Angelini R.M."/>
            <person name="Pollastro S."/>
            <person name="Abate D."/>
            <person name="Faretra F."/>
            <person name="Romanazzi G."/>
        </authorList>
    </citation>
    <scope>NUCLEOTIDE SEQUENCE [LARGE SCALE GENOMIC DNA]</scope>
    <source>
        <strain evidence="3 4">Mfrg269</strain>
    </source>
</reference>
<dbReference type="Proteomes" id="UP000249056">
    <property type="component" value="Unassembled WGS sequence"/>
</dbReference>
<feature type="compositionally biased region" description="Basic and acidic residues" evidence="1">
    <location>
        <begin position="201"/>
        <end position="212"/>
    </location>
</feature>
<evidence type="ECO:0000313" key="4">
    <source>
        <dbReference type="Proteomes" id="UP000249056"/>
    </source>
</evidence>
<accession>A0A395IIW4</accession>
<name>A0A395IIW4_9HELO</name>
<dbReference type="InterPro" id="IPR008984">
    <property type="entry name" value="SMAD_FHA_dom_sf"/>
</dbReference>
<sequence>MEAPDSIHEPNGQAHLENMNQSPIKPHIEETHDFDDEIVATLSYEDSHTHQRSIIPIYAKGYLHIGRDSKWLDEYPPSVYCEDLESRNGTYVNNVLIGILGNERIGRLLVDGDLIEIRPDWKFRFHQSRPKLISHMPLPEVEVQYFRDRYTISNHVLGSGIAGEVFLANDIGTSKQIACKIIKIKSSRNPSPSSQNSSVSARRESNPQKDTDWENKSILREIDILSKINHPNIISIEKAFLSNDRLYMFTELATAGDLYTYFESCGNRLGDSHARLITRQIALALEYLHSKGIAHRDIKMENILMTNTDVGSRVILTDFGLANYTDKTTGRLFSAVGTEGYVAPEIVGSSLSRGYTTAADMWSFGILTWSLLTGETSIPRGRLSKLDEIQATKEFLFSDEKEAAQKWSYLQSRTRSFLRGLLASDAGKRMTAVQTVNHPWYKKLPVSSALEQAYERVIRFWKPRDDNEDIITYLPGYMAPAVDGAGPIRRKHLPDVSLSPYFNLDRHLHPKSPQTAKRRRILDNLKDSGESFLEMGPQQHVPEQNLRKTDHPIKSVSGIDLFGNCTALVDNQAKNIAGLSYEISSQIDEMSEARVIEKATKSLQDLFAPQL</sequence>
<dbReference type="EMBL" id="QKRW01000043">
    <property type="protein sequence ID" value="RAL60141.1"/>
    <property type="molecule type" value="Genomic_DNA"/>
</dbReference>
<dbReference type="SUPFAM" id="SSF56112">
    <property type="entry name" value="Protein kinase-like (PK-like)"/>
    <property type="match status" value="1"/>
</dbReference>
<evidence type="ECO:0000259" key="2">
    <source>
        <dbReference type="PROSITE" id="PS50011"/>
    </source>
</evidence>
<dbReference type="AlphaFoldDB" id="A0A395IIW4"/>
<dbReference type="OrthoDB" id="74764at2759"/>
<organism evidence="3 4">
    <name type="scientific">Monilinia fructigena</name>
    <dbReference type="NCBI Taxonomy" id="38457"/>
    <lineage>
        <taxon>Eukaryota</taxon>
        <taxon>Fungi</taxon>
        <taxon>Dikarya</taxon>
        <taxon>Ascomycota</taxon>
        <taxon>Pezizomycotina</taxon>
        <taxon>Leotiomycetes</taxon>
        <taxon>Helotiales</taxon>
        <taxon>Sclerotiniaceae</taxon>
        <taxon>Monilinia</taxon>
    </lineage>
</organism>
<feature type="region of interest" description="Disordered" evidence="1">
    <location>
        <begin position="187"/>
        <end position="212"/>
    </location>
</feature>
<comment type="caution">
    <text evidence="3">The sequence shown here is derived from an EMBL/GenBank/DDBJ whole genome shotgun (WGS) entry which is preliminary data.</text>
</comment>
<dbReference type="PROSITE" id="PS00108">
    <property type="entry name" value="PROTEIN_KINASE_ST"/>
    <property type="match status" value="1"/>
</dbReference>
<dbReference type="SMART" id="SM00220">
    <property type="entry name" value="S_TKc"/>
    <property type="match status" value="1"/>
</dbReference>
<dbReference type="InterPro" id="IPR011009">
    <property type="entry name" value="Kinase-like_dom_sf"/>
</dbReference>
<gene>
    <name evidence="3" type="ORF">DID88_000766</name>
</gene>
<dbReference type="Gene3D" id="1.10.510.10">
    <property type="entry name" value="Transferase(Phosphotransferase) domain 1"/>
    <property type="match status" value="1"/>
</dbReference>
<feature type="domain" description="Protein kinase" evidence="2">
    <location>
        <begin position="151"/>
        <end position="441"/>
    </location>
</feature>
<dbReference type="GO" id="GO:0005524">
    <property type="term" value="F:ATP binding"/>
    <property type="evidence" value="ECO:0007669"/>
    <property type="project" value="InterPro"/>
</dbReference>
<dbReference type="GO" id="GO:0004672">
    <property type="term" value="F:protein kinase activity"/>
    <property type="evidence" value="ECO:0007669"/>
    <property type="project" value="InterPro"/>
</dbReference>
<proteinExistence type="predicted"/>
<protein>
    <recommendedName>
        <fullName evidence="2">Protein kinase domain-containing protein</fullName>
    </recommendedName>
</protein>
<dbReference type="InterPro" id="IPR008271">
    <property type="entry name" value="Ser/Thr_kinase_AS"/>
</dbReference>
<evidence type="ECO:0000256" key="1">
    <source>
        <dbReference type="SAM" id="MobiDB-lite"/>
    </source>
</evidence>
<keyword evidence="4" id="KW-1185">Reference proteome</keyword>
<feature type="compositionally biased region" description="Low complexity" evidence="1">
    <location>
        <begin position="187"/>
        <end position="200"/>
    </location>
</feature>